<dbReference type="EMBL" id="CP006696">
    <property type="protein sequence ID" value="AIC09964.1"/>
    <property type="molecule type" value="Genomic_DNA"/>
</dbReference>
<dbReference type="HOGENOM" id="CLU_088884_0_1_6"/>
<dbReference type="InterPro" id="IPR037026">
    <property type="entry name" value="Vgr_OB-fold_dom_sf"/>
</dbReference>
<dbReference type="Gene3D" id="6.20.150.10">
    <property type="match status" value="1"/>
</dbReference>
<dbReference type="Pfam" id="PF04717">
    <property type="entry name" value="Phage_base_V"/>
    <property type="match status" value="1"/>
</dbReference>
<accession>A0A060GZS5</accession>
<protein>
    <submittedName>
        <fullName evidence="3">Baseplate assembly protein</fullName>
    </submittedName>
</protein>
<evidence type="ECO:0000259" key="1">
    <source>
        <dbReference type="Pfam" id="PF04717"/>
    </source>
</evidence>
<name>A0A060GZS5_XYLFS</name>
<dbReference type="NCBIfam" id="TIGR01644">
    <property type="entry name" value="phage_P2_V"/>
    <property type="match status" value="1"/>
</dbReference>
<dbReference type="AlphaFoldDB" id="A0A060GZS5"/>
<dbReference type="Proteomes" id="UP000027215">
    <property type="component" value="Chromosome"/>
</dbReference>
<evidence type="ECO:0000259" key="2">
    <source>
        <dbReference type="Pfam" id="PF18715"/>
    </source>
</evidence>
<dbReference type="InterPro" id="IPR013046">
    <property type="entry name" value="GpV/Gp45"/>
</dbReference>
<dbReference type="Pfam" id="PF18715">
    <property type="entry name" value="Phage_spike"/>
    <property type="match status" value="1"/>
</dbReference>
<proteinExistence type="predicted"/>
<evidence type="ECO:0000313" key="3">
    <source>
        <dbReference type="EMBL" id="AIC09964.1"/>
    </source>
</evidence>
<feature type="domain" description="Gp5/Type VI secretion system Vgr protein OB-fold" evidence="1">
    <location>
        <begin position="18"/>
        <end position="82"/>
    </location>
</feature>
<dbReference type="RefSeq" id="WP_042836490.1">
    <property type="nucleotide sequence ID" value="NZ_CP006696.1"/>
</dbReference>
<evidence type="ECO:0000313" key="4">
    <source>
        <dbReference type="Proteomes" id="UP000027215"/>
    </source>
</evidence>
<dbReference type="InterPro" id="IPR040629">
    <property type="entry name" value="Phage_spike"/>
</dbReference>
<dbReference type="Gene3D" id="2.40.50.230">
    <property type="entry name" value="Gp5 N-terminal domain"/>
    <property type="match status" value="1"/>
</dbReference>
<dbReference type="InterPro" id="IPR006531">
    <property type="entry name" value="Gp5/Vgr_OB"/>
</dbReference>
<gene>
    <name evidence="3" type="ORF">D934_06370</name>
</gene>
<organism evidence="3 4">
    <name type="scientific">Xylella fastidiosa subsp. sandyi Ann-1</name>
    <dbReference type="NCBI Taxonomy" id="155920"/>
    <lineage>
        <taxon>Bacteria</taxon>
        <taxon>Pseudomonadati</taxon>
        <taxon>Pseudomonadota</taxon>
        <taxon>Gammaproteobacteria</taxon>
        <taxon>Lysobacterales</taxon>
        <taxon>Lysobacteraceae</taxon>
        <taxon>Xylella</taxon>
    </lineage>
</organism>
<feature type="domain" description="Phage spike trimer" evidence="2">
    <location>
        <begin position="133"/>
        <end position="172"/>
    </location>
</feature>
<reference evidence="3 4" key="1">
    <citation type="submission" date="2013-08" db="EMBL/GenBank/DDBJ databases">
        <authorList>
            <person name="Stouthamer R."/>
            <person name="Nunney L."/>
        </authorList>
    </citation>
    <scope>NUCLEOTIDE SEQUENCE [LARGE SCALE GENOMIC DNA]</scope>
    <source>
        <strain evidence="4">ann-1</strain>
    </source>
</reference>
<sequence>MRQTLNEHTRQLAHLILQGTVAELDPATACVRIEAGELLTGWLPVMASRAGADRSWWLPHLGEQVIALCPNGDSALGIVLPGSLYQETFPAPSSTAHQPCLLFGDGTRITYDRQAHALTVDASAASGTVTLICATATLNASDRLTLDTPSLHLTGNLTVDGTIHAQGDITAAGIGLQRHHHTAQGPNAPTTPAQG</sequence>
<dbReference type="PATRIC" id="fig|155920.8.peg.1492"/>
<dbReference type="KEGG" id="xfs:D934_06370"/>